<proteinExistence type="predicted"/>
<dbReference type="GO" id="GO:0015628">
    <property type="term" value="P:protein secretion by the type II secretion system"/>
    <property type="evidence" value="ECO:0007669"/>
    <property type="project" value="TreeGrafter"/>
</dbReference>
<feature type="signal peptide" evidence="1">
    <location>
        <begin position="1"/>
        <end position="21"/>
    </location>
</feature>
<gene>
    <name evidence="2" type="primary">comEA</name>
    <name evidence="2" type="ORF">BN59_03189</name>
</gene>
<dbReference type="PANTHER" id="PTHR21180">
    <property type="entry name" value="ENDONUCLEASE/EXONUCLEASE/PHOSPHATASE FAMILY DOMAIN-CONTAINING PROTEIN 1"/>
    <property type="match status" value="1"/>
</dbReference>
<dbReference type="GO" id="GO:0015627">
    <property type="term" value="C:type II protein secretion system complex"/>
    <property type="evidence" value="ECO:0007669"/>
    <property type="project" value="TreeGrafter"/>
</dbReference>
<dbReference type="PANTHER" id="PTHR21180:SF32">
    <property type="entry name" value="ENDONUCLEASE_EXONUCLEASE_PHOSPHATASE FAMILY DOMAIN-CONTAINING PROTEIN 1"/>
    <property type="match status" value="1"/>
</dbReference>
<dbReference type="InterPro" id="IPR010994">
    <property type="entry name" value="RuvA_2-like"/>
</dbReference>
<evidence type="ECO:0000256" key="1">
    <source>
        <dbReference type="SAM" id="SignalP"/>
    </source>
</evidence>
<dbReference type="InterPro" id="IPR051675">
    <property type="entry name" value="Endo/Exo/Phosphatase_dom_1"/>
</dbReference>
<dbReference type="EMBL" id="CCSB01000004">
    <property type="protein sequence ID" value="CDZ78874.1"/>
    <property type="molecule type" value="Genomic_DNA"/>
</dbReference>
<keyword evidence="3" id="KW-1185">Reference proteome</keyword>
<feature type="chain" id="PRO_5009744215" evidence="1">
    <location>
        <begin position="22"/>
        <end position="105"/>
    </location>
</feature>
<evidence type="ECO:0000313" key="3">
    <source>
        <dbReference type="Proteomes" id="UP000044071"/>
    </source>
</evidence>
<dbReference type="SUPFAM" id="SSF47781">
    <property type="entry name" value="RuvA domain 2-like"/>
    <property type="match status" value="1"/>
</dbReference>
<sequence>MKATIFAAALSLCVISLPLKAANLPISNYPAVNSSQVKIDLNNADVKTLAKSVKGIGQKRAEAIIKYREEHGKFKSLDDLEKVKGFGKQFVKNHLNQLQEVFTIN</sequence>
<dbReference type="RefSeq" id="WP_044012054.1">
    <property type="nucleotide sequence ID" value="NZ_CCVW01000004.1"/>
</dbReference>
<protein>
    <submittedName>
        <fullName evidence="2">ComE operon protein 1</fullName>
    </submittedName>
</protein>
<keyword evidence="1" id="KW-0732">Signal</keyword>
<dbReference type="Proteomes" id="UP000044071">
    <property type="component" value="Unassembled WGS sequence"/>
</dbReference>
<dbReference type="Pfam" id="PF12836">
    <property type="entry name" value="HHH_3"/>
    <property type="match status" value="1"/>
</dbReference>
<dbReference type="NCBIfam" id="TIGR00426">
    <property type="entry name" value="competence protein ComEA helix-hairpin-helix repeat region"/>
    <property type="match status" value="1"/>
</dbReference>
<evidence type="ECO:0000313" key="2">
    <source>
        <dbReference type="EMBL" id="CDZ78874.1"/>
    </source>
</evidence>
<name>A0A078L423_9GAMM</name>
<organism evidence="2 3">
    <name type="scientific">Legionella massiliensis</name>
    <dbReference type="NCBI Taxonomy" id="1034943"/>
    <lineage>
        <taxon>Bacteria</taxon>
        <taxon>Pseudomonadati</taxon>
        <taxon>Pseudomonadota</taxon>
        <taxon>Gammaproteobacteria</taxon>
        <taxon>Legionellales</taxon>
        <taxon>Legionellaceae</taxon>
        <taxon>Legionella</taxon>
    </lineage>
</organism>
<dbReference type="Gene3D" id="1.10.150.280">
    <property type="entry name" value="AF1531-like domain"/>
    <property type="match status" value="1"/>
</dbReference>
<dbReference type="InterPro" id="IPR004509">
    <property type="entry name" value="Competence_ComEA_HhH"/>
</dbReference>
<accession>A0A078L423</accession>
<dbReference type="eggNOG" id="COG1555">
    <property type="taxonomic scope" value="Bacteria"/>
</dbReference>
<dbReference type="AlphaFoldDB" id="A0A078L423"/>
<reference evidence="2 3" key="1">
    <citation type="submission" date="2014-06" db="EMBL/GenBank/DDBJ databases">
        <authorList>
            <person name="Urmite Genomes Urmite Genomes"/>
        </authorList>
    </citation>
    <scope>NUCLEOTIDE SEQUENCE [LARGE SCALE GENOMIC DNA]</scope>
</reference>
<dbReference type="OrthoDB" id="7510573at2"/>
<dbReference type="STRING" id="1034943.BN59_03189"/>